<dbReference type="Proteomes" id="UP001172684">
    <property type="component" value="Unassembled WGS sequence"/>
</dbReference>
<comment type="caution">
    <text evidence="2">The sequence shown here is derived from an EMBL/GenBank/DDBJ whole genome shotgun (WGS) entry which is preliminary data.</text>
</comment>
<keyword evidence="3" id="KW-1185">Reference proteome</keyword>
<name>A0ABQ9NVT2_9PEZI</name>
<feature type="region of interest" description="Disordered" evidence="1">
    <location>
        <begin position="1"/>
        <end position="100"/>
    </location>
</feature>
<protein>
    <submittedName>
        <fullName evidence="2">Uncharacterized protein</fullName>
    </submittedName>
</protein>
<evidence type="ECO:0000313" key="3">
    <source>
        <dbReference type="Proteomes" id="UP001172684"/>
    </source>
</evidence>
<reference evidence="2" key="1">
    <citation type="submission" date="2022-10" db="EMBL/GenBank/DDBJ databases">
        <title>Culturing micro-colonial fungi from biological soil crusts in the Mojave desert and describing Neophaeococcomyces mojavensis, and introducing the new genera and species Taxawa tesnikishii.</title>
        <authorList>
            <person name="Kurbessoian T."/>
            <person name="Stajich J.E."/>
        </authorList>
    </citation>
    <scope>NUCLEOTIDE SEQUENCE</scope>
    <source>
        <strain evidence="2">TK_1</strain>
    </source>
</reference>
<feature type="compositionally biased region" description="Pro residues" evidence="1">
    <location>
        <begin position="83"/>
        <end position="92"/>
    </location>
</feature>
<gene>
    <name evidence="2" type="ORF">H2201_005103</name>
</gene>
<dbReference type="EMBL" id="JAPDRL010000036">
    <property type="protein sequence ID" value="KAJ9664591.1"/>
    <property type="molecule type" value="Genomic_DNA"/>
</dbReference>
<proteinExistence type="predicted"/>
<evidence type="ECO:0000313" key="2">
    <source>
        <dbReference type="EMBL" id="KAJ9664591.1"/>
    </source>
</evidence>
<accession>A0ABQ9NVT2</accession>
<organism evidence="2 3">
    <name type="scientific">Coniosporium apollinis</name>
    <dbReference type="NCBI Taxonomy" id="61459"/>
    <lineage>
        <taxon>Eukaryota</taxon>
        <taxon>Fungi</taxon>
        <taxon>Dikarya</taxon>
        <taxon>Ascomycota</taxon>
        <taxon>Pezizomycotina</taxon>
        <taxon>Dothideomycetes</taxon>
        <taxon>Dothideomycetes incertae sedis</taxon>
        <taxon>Coniosporium</taxon>
    </lineage>
</organism>
<evidence type="ECO:0000256" key="1">
    <source>
        <dbReference type="SAM" id="MobiDB-lite"/>
    </source>
</evidence>
<sequence length="256" mass="28781">MRMAPRLTLNGPQRASTVPSSMPPPSTKRKRTSKASSSIPARRRKRRTVDQPIEASQSSQTVEPVPSQALPEESLPPSTQPISLPPSSPLGPPQSIKPQLSGGLEWVNDLMELDTKEGEEQLDERFKYDSSWVVLNSKETLDSQVSIREVNWPVYSIRFSELEAFERAALKASSPRRFVRHSIEATLSHDRLAVTNQLKQTIKVQRDIKRLAEVLREWHKNSPQRSLRLNIIIAVKEVVDLNTIANTARSQLLGTP</sequence>